<evidence type="ECO:0000313" key="2">
    <source>
        <dbReference type="Proteomes" id="UP000272400"/>
    </source>
</evidence>
<proteinExistence type="predicted"/>
<organism evidence="1 2">
    <name type="scientific">Actinocorallia herbida</name>
    <dbReference type="NCBI Taxonomy" id="58109"/>
    <lineage>
        <taxon>Bacteria</taxon>
        <taxon>Bacillati</taxon>
        <taxon>Actinomycetota</taxon>
        <taxon>Actinomycetes</taxon>
        <taxon>Streptosporangiales</taxon>
        <taxon>Thermomonosporaceae</taxon>
        <taxon>Actinocorallia</taxon>
    </lineage>
</organism>
<protein>
    <submittedName>
        <fullName evidence="1">Uncharacterized protein</fullName>
    </submittedName>
</protein>
<dbReference type="EMBL" id="RJKE01000001">
    <property type="protein sequence ID" value="ROO88081.1"/>
    <property type="molecule type" value="Genomic_DNA"/>
</dbReference>
<comment type="caution">
    <text evidence="1">The sequence shown here is derived from an EMBL/GenBank/DDBJ whole genome shotgun (WGS) entry which is preliminary data.</text>
</comment>
<accession>A0A3N1D3I3</accession>
<sequence length="94" mass="10629">MTTTIDNDLLARQELMDELHHLLQERGMNVRLRRHPSGIPKLKVRSGTWTETVQCAGAEGVYAFVTAHGRLLGSGDELRTVADIVQFMATRRQR</sequence>
<reference evidence="1 2" key="1">
    <citation type="submission" date="2018-11" db="EMBL/GenBank/DDBJ databases">
        <title>Sequencing the genomes of 1000 actinobacteria strains.</title>
        <authorList>
            <person name="Klenk H.-P."/>
        </authorList>
    </citation>
    <scope>NUCLEOTIDE SEQUENCE [LARGE SCALE GENOMIC DNA]</scope>
    <source>
        <strain evidence="1 2">DSM 44254</strain>
    </source>
</reference>
<dbReference type="Proteomes" id="UP000272400">
    <property type="component" value="Unassembled WGS sequence"/>
</dbReference>
<dbReference type="RefSeq" id="WP_123667313.1">
    <property type="nucleotide sequence ID" value="NZ_RJKE01000001.1"/>
</dbReference>
<dbReference type="AlphaFoldDB" id="A0A3N1D3I3"/>
<name>A0A3N1D3I3_9ACTN</name>
<keyword evidence="2" id="KW-1185">Reference proteome</keyword>
<dbReference type="OrthoDB" id="3483290at2"/>
<gene>
    <name evidence="1" type="ORF">EDD29_5738</name>
</gene>
<evidence type="ECO:0000313" key="1">
    <source>
        <dbReference type="EMBL" id="ROO88081.1"/>
    </source>
</evidence>